<evidence type="ECO:0000313" key="5">
    <source>
        <dbReference type="EMBL" id="SFR62679.1"/>
    </source>
</evidence>
<dbReference type="AlphaFoldDB" id="A0A1I6I7P2"/>
<dbReference type="OrthoDB" id="304666at2157"/>
<dbReference type="InterPro" id="IPR013785">
    <property type="entry name" value="Aldolase_TIM"/>
</dbReference>
<accession>A0A1I6I7P2</accession>
<dbReference type="Proteomes" id="UP000198531">
    <property type="component" value="Unassembled WGS sequence"/>
</dbReference>
<keyword evidence="6" id="KW-1185">Reference proteome</keyword>
<keyword evidence="3" id="KW-0560">Oxidoreductase</keyword>
<name>A0A1I6I7P2_9EURY</name>
<dbReference type="GO" id="GO:0018580">
    <property type="term" value="F:nitronate monooxygenase activity"/>
    <property type="evidence" value="ECO:0007669"/>
    <property type="project" value="InterPro"/>
</dbReference>
<dbReference type="PANTHER" id="PTHR32332">
    <property type="entry name" value="2-NITROPROPANE DIOXYGENASE"/>
    <property type="match status" value="1"/>
</dbReference>
<feature type="compositionally biased region" description="Basic and acidic residues" evidence="4">
    <location>
        <begin position="248"/>
        <end position="266"/>
    </location>
</feature>
<reference evidence="6" key="1">
    <citation type="submission" date="2016-10" db="EMBL/GenBank/DDBJ databases">
        <authorList>
            <person name="Varghese N."/>
            <person name="Submissions S."/>
        </authorList>
    </citation>
    <scope>NUCLEOTIDE SEQUENCE [LARGE SCALE GENOMIC DNA]</scope>
    <source>
        <strain evidence="6">CGMCC 1.7736</strain>
    </source>
</reference>
<dbReference type="Pfam" id="PF03060">
    <property type="entry name" value="NMO"/>
    <property type="match status" value="1"/>
</dbReference>
<dbReference type="STRING" id="553469.SAMN04487947_3005"/>
<keyword evidence="1" id="KW-0285">Flavoprotein</keyword>
<evidence type="ECO:0000256" key="4">
    <source>
        <dbReference type="SAM" id="MobiDB-lite"/>
    </source>
</evidence>
<evidence type="ECO:0000256" key="2">
    <source>
        <dbReference type="ARBA" id="ARBA00022643"/>
    </source>
</evidence>
<dbReference type="PANTHER" id="PTHR32332:SF20">
    <property type="entry name" value="2-NITROPROPANE DIOXYGENASE-LIKE PROTEIN"/>
    <property type="match status" value="1"/>
</dbReference>
<gene>
    <name evidence="5" type="ORF">SAMN04487947_3005</name>
</gene>
<dbReference type="CDD" id="cd04730">
    <property type="entry name" value="NPD_like"/>
    <property type="match status" value="1"/>
</dbReference>
<evidence type="ECO:0000256" key="3">
    <source>
        <dbReference type="ARBA" id="ARBA00023002"/>
    </source>
</evidence>
<sequence>MPAFETRLTDRLGIDAPVVQAPIGSATCPELAAAVSEAGGLGTLAVTWRDPADAANAVRRTRDLTDCPFGVNLVVDPAATEYPTEDHVEACLDAGAPVFSFSFGDAARHVERVDDAGATTLWTVGSAAEARDAVDAGADAVVAQGWEAGGHVQSEVATMPLVPRVADAVPDTPVVAAGGIADGRGLAAAATLGADGVWVGTRFLATEEANVHRAYRRRVVEAAETETRYGTPFSKGWPDAPHRVLRNETTDRWEAAGRPDSDRPGDGETVARGPDGPVGRYEDSLATPEMDGDVTELPLYAGQSAGLTDDVVPAGDVVDAFVSEAATALRAADGRARTDR</sequence>
<protein>
    <submittedName>
        <fullName evidence="5">Nitronate monooxygenase</fullName>
    </submittedName>
</protein>
<proteinExistence type="predicted"/>
<dbReference type="SUPFAM" id="SSF51412">
    <property type="entry name" value="Inosine monophosphate dehydrogenase (IMPDH)"/>
    <property type="match status" value="1"/>
</dbReference>
<organism evidence="5 6">
    <name type="scientific">Halogeometricum rufum</name>
    <dbReference type="NCBI Taxonomy" id="553469"/>
    <lineage>
        <taxon>Archaea</taxon>
        <taxon>Methanobacteriati</taxon>
        <taxon>Methanobacteriota</taxon>
        <taxon>Stenosarchaea group</taxon>
        <taxon>Halobacteria</taxon>
        <taxon>Halobacteriales</taxon>
        <taxon>Haloferacaceae</taxon>
        <taxon>Halogeometricum</taxon>
    </lineage>
</organism>
<evidence type="ECO:0000313" key="6">
    <source>
        <dbReference type="Proteomes" id="UP000198531"/>
    </source>
</evidence>
<dbReference type="Gene3D" id="3.20.20.70">
    <property type="entry name" value="Aldolase class I"/>
    <property type="match status" value="1"/>
</dbReference>
<dbReference type="InterPro" id="IPR004136">
    <property type="entry name" value="NMO"/>
</dbReference>
<keyword evidence="2" id="KW-0288">FMN</keyword>
<evidence type="ECO:0000256" key="1">
    <source>
        <dbReference type="ARBA" id="ARBA00022630"/>
    </source>
</evidence>
<dbReference type="EMBL" id="FOYT01000002">
    <property type="protein sequence ID" value="SFR62679.1"/>
    <property type="molecule type" value="Genomic_DNA"/>
</dbReference>
<feature type="region of interest" description="Disordered" evidence="4">
    <location>
        <begin position="248"/>
        <end position="297"/>
    </location>
</feature>
<keyword evidence="5" id="KW-0503">Monooxygenase</keyword>